<feature type="region of interest" description="Disordered" evidence="1">
    <location>
        <begin position="1"/>
        <end position="35"/>
    </location>
</feature>
<evidence type="ECO:0000256" key="1">
    <source>
        <dbReference type="SAM" id="MobiDB-lite"/>
    </source>
</evidence>
<dbReference type="AlphaFoldDB" id="A0AAN9TZR1"/>
<sequence>MRCVDGDGDGDGDGGGGARLPRRRRAKRAVEPTTSAAKIATRRLASPPRFSFTAVASALISRRLAANSWRTAHAPSTFSRFDDDDDDDDPSTVLASSS</sequence>
<name>A0AAN9TZR1_9HEMI</name>
<reference evidence="2 3" key="1">
    <citation type="submission" date="2024-03" db="EMBL/GenBank/DDBJ databases">
        <title>Adaptation during the transition from Ophiocordyceps entomopathogen to insect associate is accompanied by gene loss and intensified selection.</title>
        <authorList>
            <person name="Ward C.M."/>
            <person name="Onetto C.A."/>
            <person name="Borneman A.R."/>
        </authorList>
    </citation>
    <scope>NUCLEOTIDE SEQUENCE [LARGE SCALE GENOMIC DNA]</scope>
    <source>
        <strain evidence="2">AWRI1</strain>
        <tissue evidence="2">Single Adult Female</tissue>
    </source>
</reference>
<feature type="region of interest" description="Disordered" evidence="1">
    <location>
        <begin position="75"/>
        <end position="98"/>
    </location>
</feature>
<gene>
    <name evidence="2" type="ORF">V9T40_008259</name>
</gene>
<accession>A0AAN9TZR1</accession>
<proteinExistence type="predicted"/>
<feature type="compositionally biased region" description="Acidic residues" evidence="1">
    <location>
        <begin position="1"/>
        <end position="12"/>
    </location>
</feature>
<keyword evidence="3" id="KW-1185">Reference proteome</keyword>
<protein>
    <submittedName>
        <fullName evidence="2">Uncharacterized protein</fullName>
    </submittedName>
</protein>
<organism evidence="2 3">
    <name type="scientific">Parthenolecanium corni</name>
    <dbReference type="NCBI Taxonomy" id="536013"/>
    <lineage>
        <taxon>Eukaryota</taxon>
        <taxon>Metazoa</taxon>
        <taxon>Ecdysozoa</taxon>
        <taxon>Arthropoda</taxon>
        <taxon>Hexapoda</taxon>
        <taxon>Insecta</taxon>
        <taxon>Pterygota</taxon>
        <taxon>Neoptera</taxon>
        <taxon>Paraneoptera</taxon>
        <taxon>Hemiptera</taxon>
        <taxon>Sternorrhyncha</taxon>
        <taxon>Coccoidea</taxon>
        <taxon>Coccidae</taxon>
        <taxon>Parthenolecanium</taxon>
    </lineage>
</organism>
<dbReference type="Proteomes" id="UP001367676">
    <property type="component" value="Unassembled WGS sequence"/>
</dbReference>
<comment type="caution">
    <text evidence="2">The sequence shown here is derived from an EMBL/GenBank/DDBJ whole genome shotgun (WGS) entry which is preliminary data.</text>
</comment>
<dbReference type="EMBL" id="JBBCAQ010000010">
    <property type="protein sequence ID" value="KAK7600818.1"/>
    <property type="molecule type" value="Genomic_DNA"/>
</dbReference>
<evidence type="ECO:0000313" key="3">
    <source>
        <dbReference type="Proteomes" id="UP001367676"/>
    </source>
</evidence>
<evidence type="ECO:0000313" key="2">
    <source>
        <dbReference type="EMBL" id="KAK7600818.1"/>
    </source>
</evidence>